<organism evidence="1">
    <name type="scientific">marine sediment metagenome</name>
    <dbReference type="NCBI Taxonomy" id="412755"/>
    <lineage>
        <taxon>unclassified sequences</taxon>
        <taxon>metagenomes</taxon>
        <taxon>ecological metagenomes</taxon>
    </lineage>
</organism>
<proteinExistence type="predicted"/>
<name>A0A0F8Z8I2_9ZZZZ</name>
<accession>A0A0F8Z8I2</accession>
<dbReference type="AlphaFoldDB" id="A0A0F8Z8I2"/>
<gene>
    <name evidence="1" type="ORF">LCGC14_2726560</name>
</gene>
<comment type="caution">
    <text evidence="1">The sequence shown here is derived from an EMBL/GenBank/DDBJ whole genome shotgun (WGS) entry which is preliminary data.</text>
</comment>
<evidence type="ECO:0000313" key="1">
    <source>
        <dbReference type="EMBL" id="KKK90092.1"/>
    </source>
</evidence>
<protein>
    <submittedName>
        <fullName evidence="1">Uncharacterized protein</fullName>
    </submittedName>
</protein>
<dbReference type="EMBL" id="LAZR01049249">
    <property type="protein sequence ID" value="KKK90092.1"/>
    <property type="molecule type" value="Genomic_DNA"/>
</dbReference>
<reference evidence="1" key="1">
    <citation type="journal article" date="2015" name="Nature">
        <title>Complex archaea that bridge the gap between prokaryotes and eukaryotes.</title>
        <authorList>
            <person name="Spang A."/>
            <person name="Saw J.H."/>
            <person name="Jorgensen S.L."/>
            <person name="Zaremba-Niedzwiedzka K."/>
            <person name="Martijn J."/>
            <person name="Lind A.E."/>
            <person name="van Eijk R."/>
            <person name="Schleper C."/>
            <person name="Guy L."/>
            <person name="Ettema T.J."/>
        </authorList>
    </citation>
    <scope>NUCLEOTIDE SEQUENCE</scope>
</reference>
<sequence>MTNLDECYQKRHIITCDWSKSTGPFWCINCYFKPNKRDYSIPHKPKQWELDFINKVIEAINMTKPNKFKRYNK</sequence>